<dbReference type="Pfam" id="PF05860">
    <property type="entry name" value="TPS"/>
    <property type="match status" value="1"/>
</dbReference>
<organism evidence="4 5">
    <name type="scientific">Gloeocapsopsis dulcis AAB1 = 1H9</name>
    <dbReference type="NCBI Taxonomy" id="1433147"/>
    <lineage>
        <taxon>Bacteria</taxon>
        <taxon>Bacillati</taxon>
        <taxon>Cyanobacteriota</taxon>
        <taxon>Cyanophyceae</taxon>
        <taxon>Oscillatoriophycideae</taxon>
        <taxon>Chroococcales</taxon>
        <taxon>Chroococcaceae</taxon>
        <taxon>Gloeocapsopsis</taxon>
        <taxon>Gloeocapsopsis dulcis</taxon>
    </lineage>
</organism>
<feature type="region of interest" description="Disordered" evidence="1">
    <location>
        <begin position="801"/>
        <end position="823"/>
    </location>
</feature>
<feature type="domain" description="Filamentous haemagglutinin FhaB/tRNA nuclease CdiA-like TPS" evidence="3">
    <location>
        <begin position="39"/>
        <end position="151"/>
    </location>
</feature>
<dbReference type="OrthoDB" id="452776at2"/>
<dbReference type="SMART" id="SM00912">
    <property type="entry name" value="Haemagg_act"/>
    <property type="match status" value="1"/>
</dbReference>
<accession>A0A6N8FZ98</accession>
<reference evidence="4 5" key="1">
    <citation type="journal article" date="2019" name="Front. Microbiol.">
        <title>Genomic Features for Desiccation Tolerance and Sugar Biosynthesis in the Extremophile Gloeocapsopsis sp. UTEX B3054.</title>
        <authorList>
            <person name="Urrejola C."/>
            <person name="Alcorta J."/>
            <person name="Salas L."/>
            <person name="Vasquez M."/>
            <person name="Polz M.F."/>
            <person name="Vicuna R."/>
            <person name="Diez B."/>
        </authorList>
    </citation>
    <scope>NUCLEOTIDE SEQUENCE [LARGE SCALE GENOMIC DNA]</scope>
    <source>
        <strain evidence="4 5">1H9</strain>
    </source>
</reference>
<gene>
    <name evidence="4" type="ORF">BWI75_19280</name>
</gene>
<dbReference type="InterPro" id="IPR008638">
    <property type="entry name" value="FhaB/CdiA-like_TPS"/>
</dbReference>
<dbReference type="NCBIfam" id="TIGR01901">
    <property type="entry name" value="adhes_NPXG"/>
    <property type="match status" value="1"/>
</dbReference>
<proteinExistence type="predicted"/>
<keyword evidence="5" id="KW-1185">Reference proteome</keyword>
<sequence>MKLPHQYFKYTSSSIFLLVLAIASPLQAQIIEERTLTDPSSVTIEGNNSIITGGSQAGSNLFHSFSEFSVPTNSFASFREVAPEIENVLTRVTGTSVSNIDGLIEVLQPNGNVSPANFFLLNPNGIIFGPRAELNVGGSFIASTASSIIFADGTSFSAINFPTTESLLTVSVPVGLQFGTLAASIQVQEGSTVLRVPDGSTLGLVGGKLEIAGRGERTLVALGGRIDLGSVAGKVTPETAPVQVSLTPVDKGWALGYEGIQNFEDTLLSQQAFLDVSGEGSGDIQIQGRQVTLANYSYILAATLGNQSGGEVFIRASELNITDVSAVAALTIGSGKGANVNIETGRILLLNGGQISADTYGEGQGGNLNVTAIESVTAVGSESEEGFFPSGLLTQAREEATGTAGNLSLITNKLIIQDGAQVGSGTFGAGNSGNVTVRASEIDIVGVARTPEGEPISKAGLPFPSGLFASTEENSNGNSGNLKVTTDRLSIRDGAVLQTATFGSGNAGDLTIQAAQAIEVAGTVNVEGEDLKSGLFANSGGLPGTGLPNIEEATGRGGNLRIQTDELIVRDGAVVAVSSVNETTEAQGAGTLQIDAQTIRLDEGEIVANTASGQGGDINLNVQDLFLRRNSEISTTAGIAGSGGDGGDISINNARFIIAAPNENNDIKANAFLGQGGRVAIDAQNIFGLTVRSLQDLQTLLGTSDPAQLDPVRLLSSDITAISQTNPQLSGEVVINTPDVDPSRGAVVLPQNLVDVSGLIAQGCAAGNVANESQFVVMGRGGLPPNPGEVLSSDDVWQDWRSSSTTTGNTGMSAPTPPTTSAPLVEATNWATNNKGEVMLIAATLQSTPQHSQFPSTVSCNTR</sequence>
<name>A0A6N8FZ98_9CHRO</name>
<keyword evidence="2" id="KW-0732">Signal</keyword>
<dbReference type="EMBL" id="NAPY01000038">
    <property type="protein sequence ID" value="MUL38413.1"/>
    <property type="molecule type" value="Genomic_DNA"/>
</dbReference>
<dbReference type="AlphaFoldDB" id="A0A6N8FZ98"/>
<evidence type="ECO:0000256" key="2">
    <source>
        <dbReference type="SAM" id="SignalP"/>
    </source>
</evidence>
<protein>
    <recommendedName>
        <fullName evidence="3">Filamentous haemagglutinin FhaB/tRNA nuclease CdiA-like TPS domain-containing protein</fullName>
    </recommendedName>
</protein>
<dbReference type="Gene3D" id="2.160.20.10">
    <property type="entry name" value="Single-stranded right-handed beta-helix, Pectin lyase-like"/>
    <property type="match status" value="2"/>
</dbReference>
<dbReference type="SUPFAM" id="SSF51126">
    <property type="entry name" value="Pectin lyase-like"/>
    <property type="match status" value="2"/>
</dbReference>
<feature type="signal peptide" evidence="2">
    <location>
        <begin position="1"/>
        <end position="28"/>
    </location>
</feature>
<dbReference type="InterPro" id="IPR011050">
    <property type="entry name" value="Pectin_lyase_fold/virulence"/>
</dbReference>
<feature type="chain" id="PRO_5027085214" description="Filamentous haemagglutinin FhaB/tRNA nuclease CdiA-like TPS domain-containing protein" evidence="2">
    <location>
        <begin position="29"/>
        <end position="863"/>
    </location>
</feature>
<evidence type="ECO:0000313" key="4">
    <source>
        <dbReference type="EMBL" id="MUL38413.1"/>
    </source>
</evidence>
<dbReference type="Proteomes" id="UP000441797">
    <property type="component" value="Unassembled WGS sequence"/>
</dbReference>
<evidence type="ECO:0000259" key="3">
    <source>
        <dbReference type="SMART" id="SM00912"/>
    </source>
</evidence>
<evidence type="ECO:0000256" key="1">
    <source>
        <dbReference type="SAM" id="MobiDB-lite"/>
    </source>
</evidence>
<dbReference type="InterPro" id="IPR012334">
    <property type="entry name" value="Pectin_lyas_fold"/>
</dbReference>
<evidence type="ECO:0000313" key="5">
    <source>
        <dbReference type="Proteomes" id="UP000441797"/>
    </source>
</evidence>
<dbReference type="RefSeq" id="WP_155707184.1">
    <property type="nucleotide sequence ID" value="NZ_CAWPEY010000042.1"/>
</dbReference>
<comment type="caution">
    <text evidence="4">The sequence shown here is derived from an EMBL/GenBank/DDBJ whole genome shotgun (WGS) entry which is preliminary data.</text>
</comment>
<feature type="compositionally biased region" description="Low complexity" evidence="1">
    <location>
        <begin position="802"/>
        <end position="814"/>
    </location>
</feature>